<evidence type="ECO:0000313" key="2">
    <source>
        <dbReference type="EMBL" id="GBN70388.1"/>
    </source>
</evidence>
<dbReference type="AlphaFoldDB" id="A0A4Y2R458"/>
<proteinExistence type="predicted"/>
<dbReference type="Proteomes" id="UP000499080">
    <property type="component" value="Unassembled WGS sequence"/>
</dbReference>
<reference evidence="2 3" key="1">
    <citation type="journal article" date="2019" name="Sci. Rep.">
        <title>Orb-weaving spider Araneus ventricosus genome elucidates the spidroin gene catalogue.</title>
        <authorList>
            <person name="Kono N."/>
            <person name="Nakamura H."/>
            <person name="Ohtoshi R."/>
            <person name="Moran D.A.P."/>
            <person name="Shinohara A."/>
            <person name="Yoshida Y."/>
            <person name="Fujiwara M."/>
            <person name="Mori M."/>
            <person name="Tomita M."/>
            <person name="Arakawa K."/>
        </authorList>
    </citation>
    <scope>NUCLEOTIDE SEQUENCE [LARGE SCALE GENOMIC DNA]</scope>
</reference>
<feature type="compositionally biased region" description="Polar residues" evidence="1">
    <location>
        <begin position="36"/>
        <end position="53"/>
    </location>
</feature>
<evidence type="ECO:0000313" key="3">
    <source>
        <dbReference type="Proteomes" id="UP000499080"/>
    </source>
</evidence>
<comment type="caution">
    <text evidence="2">The sequence shown here is derived from an EMBL/GenBank/DDBJ whole genome shotgun (WGS) entry which is preliminary data.</text>
</comment>
<protein>
    <submittedName>
        <fullName evidence="2">Uncharacterized protein</fullName>
    </submittedName>
</protein>
<sequence>MGKSEGTRGLSPEITAELEGPLYYRQETERYRESEVTPTPSQSKSNSRQSQLYQGPVRTDRWTQSSSLKREQCYSHGKVASQQCKSYGWEEGLARVKHGDLKGTL</sequence>
<gene>
    <name evidence="2" type="ORF">AVEN_262287_1</name>
</gene>
<feature type="region of interest" description="Disordered" evidence="1">
    <location>
        <begin position="1"/>
        <end position="67"/>
    </location>
</feature>
<keyword evidence="3" id="KW-1185">Reference proteome</keyword>
<feature type="compositionally biased region" description="Basic and acidic residues" evidence="1">
    <location>
        <begin position="26"/>
        <end position="35"/>
    </location>
</feature>
<organism evidence="2 3">
    <name type="scientific">Araneus ventricosus</name>
    <name type="common">Orbweaver spider</name>
    <name type="synonym">Epeira ventricosa</name>
    <dbReference type="NCBI Taxonomy" id="182803"/>
    <lineage>
        <taxon>Eukaryota</taxon>
        <taxon>Metazoa</taxon>
        <taxon>Ecdysozoa</taxon>
        <taxon>Arthropoda</taxon>
        <taxon>Chelicerata</taxon>
        <taxon>Arachnida</taxon>
        <taxon>Araneae</taxon>
        <taxon>Araneomorphae</taxon>
        <taxon>Entelegynae</taxon>
        <taxon>Araneoidea</taxon>
        <taxon>Araneidae</taxon>
        <taxon>Araneus</taxon>
    </lineage>
</organism>
<accession>A0A4Y2R458</accession>
<dbReference type="EMBL" id="BGPR01142413">
    <property type="protein sequence ID" value="GBN70388.1"/>
    <property type="molecule type" value="Genomic_DNA"/>
</dbReference>
<name>A0A4Y2R458_ARAVE</name>
<evidence type="ECO:0000256" key="1">
    <source>
        <dbReference type="SAM" id="MobiDB-lite"/>
    </source>
</evidence>